<dbReference type="PANTHER" id="PTHR33495">
    <property type="entry name" value="ANTI-SIGMA FACTOR ANTAGONIST TM_1081-RELATED-RELATED"/>
    <property type="match status" value="1"/>
</dbReference>
<dbReference type="PROSITE" id="PS50801">
    <property type="entry name" value="STAS"/>
    <property type="match status" value="1"/>
</dbReference>
<dbReference type="InterPro" id="IPR036513">
    <property type="entry name" value="STAS_dom_sf"/>
</dbReference>
<dbReference type="NCBIfam" id="TIGR00377">
    <property type="entry name" value="ant_ant_sig"/>
    <property type="match status" value="1"/>
</dbReference>
<accession>A0A0P1F028</accession>
<dbReference type="AlphaFoldDB" id="A0A0P1F028"/>
<evidence type="ECO:0000313" key="4">
    <source>
        <dbReference type="EMBL" id="CUH60692.1"/>
    </source>
</evidence>
<dbReference type="Proteomes" id="UP000051298">
    <property type="component" value="Unassembled WGS sequence"/>
</dbReference>
<dbReference type="RefSeq" id="WP_058123616.1">
    <property type="nucleotide sequence ID" value="NZ_CYRX01000029.1"/>
</dbReference>
<evidence type="ECO:0000259" key="3">
    <source>
        <dbReference type="PROSITE" id="PS50801"/>
    </source>
</evidence>
<dbReference type="Pfam" id="PF01740">
    <property type="entry name" value="STAS"/>
    <property type="match status" value="1"/>
</dbReference>
<name>A0A0P1F028_9RHOB</name>
<sequence>MQLTTQIKPDALCVTVEDERIDAAIAVQFKDAFRKLLVGHKGRVVVDLEKVAFLDSSGLGALVAVMKMLPSGQKLELAGLQDAVQKVLKLTRMDSIFVLHSDAKTAFGSEQSAA</sequence>
<protein>
    <recommendedName>
        <fullName evidence="2">Anti-sigma factor antagonist</fullName>
    </recommendedName>
</protein>
<gene>
    <name evidence="4" type="ORF">THS5294_01988</name>
</gene>
<dbReference type="CDD" id="cd07043">
    <property type="entry name" value="STAS_anti-anti-sigma_factors"/>
    <property type="match status" value="1"/>
</dbReference>
<dbReference type="PANTHER" id="PTHR33495:SF2">
    <property type="entry name" value="ANTI-SIGMA FACTOR ANTAGONIST TM_1081-RELATED"/>
    <property type="match status" value="1"/>
</dbReference>
<evidence type="ECO:0000313" key="5">
    <source>
        <dbReference type="Proteomes" id="UP000051298"/>
    </source>
</evidence>
<proteinExistence type="inferred from homology"/>
<evidence type="ECO:0000256" key="2">
    <source>
        <dbReference type="RuleBase" id="RU003749"/>
    </source>
</evidence>
<dbReference type="STRING" id="266809.PM03_13110"/>
<dbReference type="InterPro" id="IPR002645">
    <property type="entry name" value="STAS_dom"/>
</dbReference>
<reference evidence="4 5" key="1">
    <citation type="submission" date="2015-09" db="EMBL/GenBank/DDBJ databases">
        <authorList>
            <consortium name="Swine Surveillance"/>
        </authorList>
    </citation>
    <scope>NUCLEOTIDE SEQUENCE [LARGE SCALE GENOMIC DNA]</scope>
    <source>
        <strain evidence="4 5">CECT 5294</strain>
    </source>
</reference>
<dbReference type="InterPro" id="IPR003658">
    <property type="entry name" value="Anti-sigma_ant"/>
</dbReference>
<dbReference type="eggNOG" id="COG1366">
    <property type="taxonomic scope" value="Bacteria"/>
</dbReference>
<comment type="similarity">
    <text evidence="1 2">Belongs to the anti-sigma-factor antagonist family.</text>
</comment>
<organism evidence="4 5">
    <name type="scientific">Thalassobacter stenotrophicus</name>
    <dbReference type="NCBI Taxonomy" id="266809"/>
    <lineage>
        <taxon>Bacteria</taxon>
        <taxon>Pseudomonadati</taxon>
        <taxon>Pseudomonadota</taxon>
        <taxon>Alphaproteobacteria</taxon>
        <taxon>Rhodobacterales</taxon>
        <taxon>Roseobacteraceae</taxon>
        <taxon>Thalassobacter</taxon>
    </lineage>
</organism>
<dbReference type="GO" id="GO:0043856">
    <property type="term" value="F:anti-sigma factor antagonist activity"/>
    <property type="evidence" value="ECO:0007669"/>
    <property type="project" value="InterPro"/>
</dbReference>
<dbReference type="EMBL" id="CYRX01000029">
    <property type="protein sequence ID" value="CUH60692.1"/>
    <property type="molecule type" value="Genomic_DNA"/>
</dbReference>
<dbReference type="SUPFAM" id="SSF52091">
    <property type="entry name" value="SpoIIaa-like"/>
    <property type="match status" value="1"/>
</dbReference>
<evidence type="ECO:0000256" key="1">
    <source>
        <dbReference type="ARBA" id="ARBA00009013"/>
    </source>
</evidence>
<feature type="domain" description="STAS" evidence="3">
    <location>
        <begin position="21"/>
        <end position="114"/>
    </location>
</feature>
<dbReference type="Gene3D" id="3.30.750.24">
    <property type="entry name" value="STAS domain"/>
    <property type="match status" value="1"/>
</dbReference>